<protein>
    <submittedName>
        <fullName evidence="2">Uncharacterized protein</fullName>
    </submittedName>
</protein>
<feature type="transmembrane region" description="Helical" evidence="1">
    <location>
        <begin position="16"/>
        <end position="32"/>
    </location>
</feature>
<evidence type="ECO:0000256" key="1">
    <source>
        <dbReference type="SAM" id="Phobius"/>
    </source>
</evidence>
<keyword evidence="1" id="KW-0472">Membrane</keyword>
<dbReference type="RefSeq" id="WP_131153411.1">
    <property type="nucleotide sequence ID" value="NZ_CP036402.1"/>
</dbReference>
<dbReference type="OrthoDB" id="9864426at2"/>
<keyword evidence="1" id="KW-0812">Transmembrane</keyword>
<reference evidence="2 3" key="1">
    <citation type="submission" date="2019-01" db="EMBL/GenBank/DDBJ databases">
        <title>Egibacter rhizosphaerae EGI 80759T.</title>
        <authorList>
            <person name="Chen D.-D."/>
            <person name="Tian Y."/>
            <person name="Jiao J.-Y."/>
            <person name="Zhang X.-T."/>
            <person name="Zhang Y.-G."/>
            <person name="Zhang Y."/>
            <person name="Xiao M."/>
            <person name="Shu W.-S."/>
            <person name="Li W.-J."/>
        </authorList>
    </citation>
    <scope>NUCLEOTIDE SEQUENCE [LARGE SCALE GENOMIC DNA]</scope>
    <source>
        <strain evidence="2 3">EGI 80759</strain>
    </source>
</reference>
<dbReference type="KEGG" id="erz:ER308_01730"/>
<keyword evidence="1" id="KW-1133">Transmembrane helix</keyword>
<name>A0A411YB01_9ACTN</name>
<feature type="transmembrane region" description="Helical" evidence="1">
    <location>
        <begin position="61"/>
        <end position="88"/>
    </location>
</feature>
<feature type="transmembrane region" description="Helical" evidence="1">
    <location>
        <begin position="100"/>
        <end position="125"/>
    </location>
</feature>
<sequence>MPTVIRDLFAEPRTRWPILGGSVVLLGIFFAFDLRSNGMERNFSFANMADPVWTLEEFGALWVYGGFALNLLIAVGTATLMVLAFTWARAARRATACSTSAVAPVAIAFGTFTCPGCILPVTGLFGVTVAATSLPLLGLEIKVIALAVVIGALAWAVRASSRARGW</sequence>
<evidence type="ECO:0000313" key="3">
    <source>
        <dbReference type="Proteomes" id="UP000291469"/>
    </source>
</evidence>
<dbReference type="AlphaFoldDB" id="A0A411YB01"/>
<gene>
    <name evidence="2" type="ORF">ER308_01730</name>
</gene>
<keyword evidence="3" id="KW-1185">Reference proteome</keyword>
<proteinExistence type="predicted"/>
<dbReference type="EMBL" id="CP036402">
    <property type="protein sequence ID" value="QBI18413.1"/>
    <property type="molecule type" value="Genomic_DNA"/>
</dbReference>
<evidence type="ECO:0000313" key="2">
    <source>
        <dbReference type="EMBL" id="QBI18413.1"/>
    </source>
</evidence>
<dbReference type="Proteomes" id="UP000291469">
    <property type="component" value="Chromosome"/>
</dbReference>
<accession>A0A411YB01</accession>
<feature type="transmembrane region" description="Helical" evidence="1">
    <location>
        <begin position="137"/>
        <end position="157"/>
    </location>
</feature>
<organism evidence="2 3">
    <name type="scientific">Egibacter rhizosphaerae</name>
    <dbReference type="NCBI Taxonomy" id="1670831"/>
    <lineage>
        <taxon>Bacteria</taxon>
        <taxon>Bacillati</taxon>
        <taxon>Actinomycetota</taxon>
        <taxon>Nitriliruptoria</taxon>
        <taxon>Egibacterales</taxon>
        <taxon>Egibacteraceae</taxon>
        <taxon>Egibacter</taxon>
    </lineage>
</organism>